<dbReference type="GO" id="GO:0016020">
    <property type="term" value="C:membrane"/>
    <property type="evidence" value="ECO:0007669"/>
    <property type="project" value="UniProtKB-SubCell"/>
</dbReference>
<feature type="compositionally biased region" description="Polar residues" evidence="6">
    <location>
        <begin position="123"/>
        <end position="136"/>
    </location>
</feature>
<name>A0A6V7PW24_ANACO</name>
<keyword evidence="2" id="KW-0328">Glycosyltransferase</keyword>
<dbReference type="PANTHER" id="PTHR31042:SF77">
    <property type="entry name" value="GLYCOSYLTRANSFERASE"/>
    <property type="match status" value="1"/>
</dbReference>
<evidence type="ECO:0000256" key="1">
    <source>
        <dbReference type="ARBA" id="ARBA00004606"/>
    </source>
</evidence>
<proteinExistence type="predicted"/>
<dbReference type="Pfam" id="PF02485">
    <property type="entry name" value="Branch"/>
    <property type="match status" value="1"/>
</dbReference>
<keyword evidence="5" id="KW-0325">Glycoprotein</keyword>
<dbReference type="InterPro" id="IPR003406">
    <property type="entry name" value="Glyco_trans_14"/>
</dbReference>
<protein>
    <submittedName>
        <fullName evidence="7">Uncharacterized protein</fullName>
    </submittedName>
</protein>
<evidence type="ECO:0000313" key="7">
    <source>
        <dbReference type="EMBL" id="CAD1834987.1"/>
    </source>
</evidence>
<dbReference type="AlphaFoldDB" id="A0A6V7PW24"/>
<gene>
    <name evidence="7" type="ORF">CB5_LOCUS18198</name>
</gene>
<accession>A0A6V7PW24</accession>
<feature type="compositionally biased region" description="Low complexity" evidence="6">
    <location>
        <begin position="137"/>
        <end position="151"/>
    </location>
</feature>
<keyword evidence="3" id="KW-0808">Transferase</keyword>
<dbReference type="GO" id="GO:0016757">
    <property type="term" value="F:glycosyltransferase activity"/>
    <property type="evidence" value="ECO:0007669"/>
    <property type="project" value="UniProtKB-KW"/>
</dbReference>
<keyword evidence="4" id="KW-0472">Membrane</keyword>
<evidence type="ECO:0000256" key="2">
    <source>
        <dbReference type="ARBA" id="ARBA00022676"/>
    </source>
</evidence>
<evidence type="ECO:0000256" key="6">
    <source>
        <dbReference type="SAM" id="MobiDB-lite"/>
    </source>
</evidence>
<sequence length="255" mass="28414">MVDAERQLLANALLDPSNCRFVLLSDSCIPLFNFSAVHGYLAGSHLSFVSSFDDPGSAGRGRYKSRMRPTVSLAEWRKGSQWFAVHRELAVGIVSDRRYYPVFREHCRPPCYATSTTYRRWSPSSFRRATPTGASRGSTGPAVGPPGGVSASGRVRRVAAEDAGRVDDVALFVQREGDLRLLLVREEVRRERPRAFDAHGASLVRVLSLSCLFIKVPFSSEIMNMQINFFTMFARMFDVSALQPLMLMALILLGF</sequence>
<evidence type="ECO:0000256" key="3">
    <source>
        <dbReference type="ARBA" id="ARBA00022679"/>
    </source>
</evidence>
<dbReference type="InterPro" id="IPR044174">
    <property type="entry name" value="BC10-like"/>
</dbReference>
<comment type="subcellular location">
    <subcellularLocation>
        <location evidence="1">Membrane</location>
        <topology evidence="1">Single-pass type II membrane protein</topology>
    </subcellularLocation>
</comment>
<reference evidence="7" key="1">
    <citation type="submission" date="2020-07" db="EMBL/GenBank/DDBJ databases">
        <authorList>
            <person name="Lin J."/>
        </authorList>
    </citation>
    <scope>NUCLEOTIDE SEQUENCE</scope>
</reference>
<feature type="region of interest" description="Disordered" evidence="6">
    <location>
        <begin position="123"/>
        <end position="151"/>
    </location>
</feature>
<dbReference type="PANTHER" id="PTHR31042">
    <property type="entry name" value="CORE-2/I-BRANCHING BETA-1,6-N-ACETYLGLUCOSAMINYLTRANSFERASE FAMILY PROTEIN-RELATED"/>
    <property type="match status" value="1"/>
</dbReference>
<dbReference type="EMBL" id="LR862152">
    <property type="protein sequence ID" value="CAD1834987.1"/>
    <property type="molecule type" value="Genomic_DNA"/>
</dbReference>
<evidence type="ECO:0000256" key="4">
    <source>
        <dbReference type="ARBA" id="ARBA00023136"/>
    </source>
</evidence>
<organism evidence="7">
    <name type="scientific">Ananas comosus var. bracteatus</name>
    <name type="common">red pineapple</name>
    <dbReference type="NCBI Taxonomy" id="296719"/>
    <lineage>
        <taxon>Eukaryota</taxon>
        <taxon>Viridiplantae</taxon>
        <taxon>Streptophyta</taxon>
        <taxon>Embryophyta</taxon>
        <taxon>Tracheophyta</taxon>
        <taxon>Spermatophyta</taxon>
        <taxon>Magnoliopsida</taxon>
        <taxon>Liliopsida</taxon>
        <taxon>Poales</taxon>
        <taxon>Bromeliaceae</taxon>
        <taxon>Bromelioideae</taxon>
        <taxon>Ananas</taxon>
    </lineage>
</organism>
<evidence type="ECO:0000256" key="5">
    <source>
        <dbReference type="ARBA" id="ARBA00023180"/>
    </source>
</evidence>